<dbReference type="Proteomes" id="UP000044938">
    <property type="component" value="Unassembled WGS sequence"/>
</dbReference>
<dbReference type="AlphaFoldDB" id="A0A655IMQ2"/>
<dbReference type="RefSeq" id="WP_214443192.1">
    <property type="nucleotide sequence ID" value="NZ_CFIN01000006.1"/>
</dbReference>
<evidence type="ECO:0000313" key="1">
    <source>
        <dbReference type="EMBL" id="COW01967.1"/>
    </source>
</evidence>
<sequence>MKPSPCRKRPELNRCRLSETANVSYEVADSDVIRDFYATCWGGPSNRGRVADGWQAPGVHLMARCSGPQPASERRADMDGGDIDAAVARVRAAGALAEPSRQPDDMSAECADDQGARCHLGQL</sequence>
<organism evidence="1 2">
    <name type="scientific">Mycobacterium tuberculosis</name>
    <dbReference type="NCBI Taxonomy" id="1773"/>
    <lineage>
        <taxon>Bacteria</taxon>
        <taxon>Bacillati</taxon>
        <taxon>Actinomycetota</taxon>
        <taxon>Actinomycetes</taxon>
        <taxon>Mycobacteriales</taxon>
        <taxon>Mycobacteriaceae</taxon>
        <taxon>Mycobacterium</taxon>
        <taxon>Mycobacterium tuberculosis complex</taxon>
    </lineage>
</organism>
<accession>A0A655IMQ2</accession>
<evidence type="ECO:0000313" key="2">
    <source>
        <dbReference type="Proteomes" id="UP000044938"/>
    </source>
</evidence>
<protein>
    <submittedName>
        <fullName evidence="1">Uncharacterized protein</fullName>
    </submittedName>
</protein>
<reference evidence="1 2" key="1">
    <citation type="submission" date="2015-03" db="EMBL/GenBank/DDBJ databases">
        <authorList>
            <consortium name="Pathogen Informatics"/>
        </authorList>
    </citation>
    <scope>NUCLEOTIDE SEQUENCE [LARGE SCALE GENOMIC DNA]</scope>
    <source>
        <strain evidence="1 2">M09401471</strain>
    </source>
</reference>
<dbReference type="EMBL" id="CSAJ01000144">
    <property type="protein sequence ID" value="COW01967.1"/>
    <property type="molecule type" value="Genomic_DNA"/>
</dbReference>
<gene>
    <name evidence="1" type="ORF">ERS007720_01441</name>
</gene>
<name>A0A655IMQ2_MYCTX</name>
<proteinExistence type="predicted"/>